<evidence type="ECO:0000313" key="1">
    <source>
        <dbReference type="EMBL" id="KAF9450906.1"/>
    </source>
</evidence>
<dbReference type="SUPFAM" id="SSF56112">
    <property type="entry name" value="Protein kinase-like (PK-like)"/>
    <property type="match status" value="1"/>
</dbReference>
<keyword evidence="2" id="KW-1185">Reference proteome</keyword>
<reference evidence="1" key="1">
    <citation type="submission" date="2020-11" db="EMBL/GenBank/DDBJ databases">
        <authorList>
            <consortium name="DOE Joint Genome Institute"/>
            <person name="Ahrendt S."/>
            <person name="Riley R."/>
            <person name="Andreopoulos W."/>
            <person name="Labutti K."/>
            <person name="Pangilinan J."/>
            <person name="Ruiz-Duenas F.J."/>
            <person name="Barrasa J.M."/>
            <person name="Sanchez-Garcia M."/>
            <person name="Camarero S."/>
            <person name="Miyauchi S."/>
            <person name="Serrano A."/>
            <person name="Linde D."/>
            <person name="Babiker R."/>
            <person name="Drula E."/>
            <person name="Ayuso-Fernandez I."/>
            <person name="Pacheco R."/>
            <person name="Padilla G."/>
            <person name="Ferreira P."/>
            <person name="Barriuso J."/>
            <person name="Kellner H."/>
            <person name="Castanera R."/>
            <person name="Alfaro M."/>
            <person name="Ramirez L."/>
            <person name="Pisabarro A.G."/>
            <person name="Kuo A."/>
            <person name="Tritt A."/>
            <person name="Lipzen A."/>
            <person name="He G."/>
            <person name="Yan M."/>
            <person name="Ng V."/>
            <person name="Cullen D."/>
            <person name="Martin F."/>
            <person name="Rosso M.-N."/>
            <person name="Henrissat B."/>
            <person name="Hibbett D."/>
            <person name="Martinez A.T."/>
            <person name="Grigoriev I.V."/>
        </authorList>
    </citation>
    <scope>NUCLEOTIDE SEQUENCE</scope>
    <source>
        <strain evidence="1">MF-IS2</strain>
    </source>
</reference>
<organism evidence="1 2">
    <name type="scientific">Macrolepiota fuliginosa MF-IS2</name>
    <dbReference type="NCBI Taxonomy" id="1400762"/>
    <lineage>
        <taxon>Eukaryota</taxon>
        <taxon>Fungi</taxon>
        <taxon>Dikarya</taxon>
        <taxon>Basidiomycota</taxon>
        <taxon>Agaricomycotina</taxon>
        <taxon>Agaricomycetes</taxon>
        <taxon>Agaricomycetidae</taxon>
        <taxon>Agaricales</taxon>
        <taxon>Agaricineae</taxon>
        <taxon>Agaricaceae</taxon>
        <taxon>Macrolepiota</taxon>
    </lineage>
</organism>
<dbReference type="OrthoDB" id="26722at2759"/>
<comment type="caution">
    <text evidence="1">The sequence shown here is derived from an EMBL/GenBank/DDBJ whole genome shotgun (WGS) entry which is preliminary data.</text>
</comment>
<dbReference type="Gene3D" id="1.10.510.10">
    <property type="entry name" value="Transferase(Phosphotransferase) domain 1"/>
    <property type="match status" value="1"/>
</dbReference>
<accession>A0A9P6C3N9</accession>
<gene>
    <name evidence="1" type="ORF">P691DRAFT_424873</name>
</gene>
<dbReference type="Proteomes" id="UP000807342">
    <property type="component" value="Unassembled WGS sequence"/>
</dbReference>
<evidence type="ECO:0008006" key="3">
    <source>
        <dbReference type="Google" id="ProtNLM"/>
    </source>
</evidence>
<name>A0A9P6C3N9_9AGAR</name>
<proteinExistence type="predicted"/>
<evidence type="ECO:0000313" key="2">
    <source>
        <dbReference type="Proteomes" id="UP000807342"/>
    </source>
</evidence>
<dbReference type="InterPro" id="IPR011009">
    <property type="entry name" value="Kinase-like_dom_sf"/>
</dbReference>
<protein>
    <recommendedName>
        <fullName evidence="3">Serine-threonine/tyrosine-protein kinase catalytic domain-containing protein</fullName>
    </recommendedName>
</protein>
<dbReference type="EMBL" id="MU151095">
    <property type="protein sequence ID" value="KAF9450906.1"/>
    <property type="molecule type" value="Genomic_DNA"/>
</dbReference>
<dbReference type="AlphaFoldDB" id="A0A9P6C3N9"/>
<sequence length="121" mass="13758">MLLQVLSRKVPFYQLDNDPQVKEAVLRGEHPLRPDPKNVDCDAIDKPMWDLLEGCWEMKPESRPNCETIREVLAANMKTQDARPPAAVGAVRKVATNTKIDYHRVKKILHRIKDTSISAGE</sequence>